<dbReference type="AlphaFoldDB" id="A0A6A4RCH7"/>
<reference evidence="1 2" key="1">
    <citation type="submission" date="2019-12" db="EMBL/GenBank/DDBJ databases">
        <authorList>
            <person name="Zhang Y.-J."/>
        </authorList>
    </citation>
    <scope>NUCLEOTIDE SEQUENCE [LARGE SCALE GENOMIC DNA]</scope>
    <source>
        <strain evidence="1 2">H18S-6</strain>
    </source>
</reference>
<accession>A0A6A4RCH7</accession>
<comment type="caution">
    <text evidence="1">The sequence shown here is derived from an EMBL/GenBank/DDBJ whole genome shotgun (WGS) entry which is preliminary data.</text>
</comment>
<evidence type="ECO:0000313" key="2">
    <source>
        <dbReference type="Proteomes" id="UP000441586"/>
    </source>
</evidence>
<dbReference type="SUPFAM" id="SSF50800">
    <property type="entry name" value="PK beta-barrel domain-like"/>
    <property type="match status" value="1"/>
</dbReference>
<name>A0A6A4RCH7_9RHOB</name>
<dbReference type="Proteomes" id="UP000441586">
    <property type="component" value="Unassembled WGS sequence"/>
</dbReference>
<dbReference type="EMBL" id="WSFO01000042">
    <property type="protein sequence ID" value="KAE9624218.1"/>
    <property type="molecule type" value="Genomic_DNA"/>
</dbReference>
<evidence type="ECO:0000313" key="1">
    <source>
        <dbReference type="EMBL" id="KAE9624218.1"/>
    </source>
</evidence>
<dbReference type="InterPro" id="IPR011037">
    <property type="entry name" value="Pyrv_Knase-like_insert_dom_sf"/>
</dbReference>
<protein>
    <submittedName>
        <fullName evidence="1">Uncharacterized protein</fullName>
    </submittedName>
</protein>
<organism evidence="1 2">
    <name type="scientific">Parasedimentitalea maritima</name>
    <dbReference type="NCBI Taxonomy" id="2578117"/>
    <lineage>
        <taxon>Bacteria</taxon>
        <taxon>Pseudomonadati</taxon>
        <taxon>Pseudomonadota</taxon>
        <taxon>Alphaproteobacteria</taxon>
        <taxon>Rhodobacterales</taxon>
        <taxon>Paracoccaceae</taxon>
        <taxon>Parasedimentitalea</taxon>
    </lineage>
</organism>
<gene>
    <name evidence="1" type="ORF">GP644_23545</name>
</gene>
<proteinExistence type="predicted"/>
<sequence>MNLMWRDRVDMSHSGDTIIADLEVRLANMPVGTKLQVGSAVIETSDLWNESCAKWKMCFGRECASAEFLGPNAA</sequence>